<evidence type="ECO:0000313" key="1">
    <source>
        <dbReference type="EMBL" id="KAJ4723349.1"/>
    </source>
</evidence>
<dbReference type="Proteomes" id="UP001164539">
    <property type="component" value="Chromosome 3"/>
</dbReference>
<sequence length="263" mass="31390">MMMMPTGFRFNPTDEELIELLDRKVSGQDMHFYGHFILQTDVYSLDPDHFQWNQNLALSNNERFYYYMKENDSREVLDYGWWRATSHVKKIYVNYNNQILVGFKKPLTFHRFRDYQDVETRRKNAIKTNWIMHEYRLESYSTEWRLCRIKYKGKPRVQEEVVEINIGNASIPTLAEQQQPPQSFQTISKANFSHFPGGESQNNQQDSHEVNNISENEPSKSSDLILHMEADFSYPCYGHFEDDQLQQYADSPEQLLPSIWSWQ</sequence>
<name>A0ACC1YJN3_MELAZ</name>
<organism evidence="1 2">
    <name type="scientific">Melia azedarach</name>
    <name type="common">Chinaberry tree</name>
    <dbReference type="NCBI Taxonomy" id="155640"/>
    <lineage>
        <taxon>Eukaryota</taxon>
        <taxon>Viridiplantae</taxon>
        <taxon>Streptophyta</taxon>
        <taxon>Embryophyta</taxon>
        <taxon>Tracheophyta</taxon>
        <taxon>Spermatophyta</taxon>
        <taxon>Magnoliopsida</taxon>
        <taxon>eudicotyledons</taxon>
        <taxon>Gunneridae</taxon>
        <taxon>Pentapetalae</taxon>
        <taxon>rosids</taxon>
        <taxon>malvids</taxon>
        <taxon>Sapindales</taxon>
        <taxon>Meliaceae</taxon>
        <taxon>Melia</taxon>
    </lineage>
</organism>
<protein>
    <submittedName>
        <fullName evidence="1">NAC domain-containing protein</fullName>
    </submittedName>
</protein>
<evidence type="ECO:0000313" key="2">
    <source>
        <dbReference type="Proteomes" id="UP001164539"/>
    </source>
</evidence>
<comment type="caution">
    <text evidence="1">The sequence shown here is derived from an EMBL/GenBank/DDBJ whole genome shotgun (WGS) entry which is preliminary data.</text>
</comment>
<proteinExistence type="predicted"/>
<dbReference type="EMBL" id="CM051396">
    <property type="protein sequence ID" value="KAJ4723349.1"/>
    <property type="molecule type" value="Genomic_DNA"/>
</dbReference>
<accession>A0ACC1YJN3</accession>
<keyword evidence="2" id="KW-1185">Reference proteome</keyword>
<gene>
    <name evidence="1" type="ORF">OWV82_006732</name>
</gene>
<reference evidence="1 2" key="1">
    <citation type="journal article" date="2023" name="Science">
        <title>Complex scaffold remodeling in plant triterpene biosynthesis.</title>
        <authorList>
            <person name="De La Pena R."/>
            <person name="Hodgson H."/>
            <person name="Liu J.C."/>
            <person name="Stephenson M.J."/>
            <person name="Martin A.C."/>
            <person name="Owen C."/>
            <person name="Harkess A."/>
            <person name="Leebens-Mack J."/>
            <person name="Jimenez L.E."/>
            <person name="Osbourn A."/>
            <person name="Sattely E.S."/>
        </authorList>
    </citation>
    <scope>NUCLEOTIDE SEQUENCE [LARGE SCALE GENOMIC DNA]</scope>
    <source>
        <strain evidence="2">cv. JPN11</strain>
        <tissue evidence="1">Leaf</tissue>
    </source>
</reference>